<feature type="compositionally biased region" description="Basic and acidic residues" evidence="7">
    <location>
        <begin position="1"/>
        <end position="10"/>
    </location>
</feature>
<evidence type="ECO:0000256" key="8">
    <source>
        <dbReference type="SAM" id="Phobius"/>
    </source>
</evidence>
<feature type="region of interest" description="Disordered" evidence="7">
    <location>
        <begin position="1"/>
        <end position="81"/>
    </location>
</feature>
<feature type="compositionally biased region" description="Basic and acidic residues" evidence="7">
    <location>
        <begin position="124"/>
        <end position="133"/>
    </location>
</feature>
<evidence type="ECO:0000256" key="6">
    <source>
        <dbReference type="ARBA" id="ARBA00023136"/>
    </source>
</evidence>
<keyword evidence="4" id="KW-0256">Endoplasmic reticulum</keyword>
<feature type="transmembrane region" description="Helical" evidence="8">
    <location>
        <begin position="300"/>
        <end position="317"/>
    </location>
</feature>
<evidence type="ECO:0000256" key="3">
    <source>
        <dbReference type="ARBA" id="ARBA00022692"/>
    </source>
</evidence>
<keyword evidence="3 8" id="KW-0812">Transmembrane</keyword>
<evidence type="ECO:0000313" key="10">
    <source>
        <dbReference type="Proteomes" id="UP001303647"/>
    </source>
</evidence>
<dbReference type="AlphaFoldDB" id="A0AAN7CYI4"/>
<comment type="caution">
    <text evidence="9">The sequence shown here is derived from an EMBL/GenBank/DDBJ whole genome shotgun (WGS) entry which is preliminary data.</text>
</comment>
<feature type="transmembrane region" description="Helical" evidence="8">
    <location>
        <begin position="323"/>
        <end position="343"/>
    </location>
</feature>
<dbReference type="Proteomes" id="UP001303647">
    <property type="component" value="Unassembled WGS sequence"/>
</dbReference>
<keyword evidence="10" id="KW-1185">Reference proteome</keyword>
<dbReference type="PANTHER" id="PTHR15301">
    <property type="entry name" value="INSULIN-INDUCED GENE 1"/>
    <property type="match status" value="1"/>
</dbReference>
<evidence type="ECO:0000256" key="1">
    <source>
        <dbReference type="ARBA" id="ARBA00004477"/>
    </source>
</evidence>
<dbReference type="Pfam" id="PF07281">
    <property type="entry name" value="INSIG"/>
    <property type="match status" value="1"/>
</dbReference>
<reference evidence="9" key="1">
    <citation type="journal article" date="2023" name="Mol. Phylogenet. Evol.">
        <title>Genome-scale phylogeny and comparative genomics of the fungal order Sordariales.</title>
        <authorList>
            <person name="Hensen N."/>
            <person name="Bonometti L."/>
            <person name="Westerberg I."/>
            <person name="Brannstrom I.O."/>
            <person name="Guillou S."/>
            <person name="Cros-Aarteil S."/>
            <person name="Calhoun S."/>
            <person name="Haridas S."/>
            <person name="Kuo A."/>
            <person name="Mondo S."/>
            <person name="Pangilinan J."/>
            <person name="Riley R."/>
            <person name="LaButti K."/>
            <person name="Andreopoulos B."/>
            <person name="Lipzen A."/>
            <person name="Chen C."/>
            <person name="Yan M."/>
            <person name="Daum C."/>
            <person name="Ng V."/>
            <person name="Clum A."/>
            <person name="Steindorff A."/>
            <person name="Ohm R.A."/>
            <person name="Martin F."/>
            <person name="Silar P."/>
            <person name="Natvig D.O."/>
            <person name="Lalanne C."/>
            <person name="Gautier V."/>
            <person name="Ament-Velasquez S.L."/>
            <person name="Kruys A."/>
            <person name="Hutchinson M.I."/>
            <person name="Powell A.J."/>
            <person name="Barry K."/>
            <person name="Miller A.N."/>
            <person name="Grigoriev I.V."/>
            <person name="Debuchy R."/>
            <person name="Gladieux P."/>
            <person name="Hiltunen Thoren M."/>
            <person name="Johannesson H."/>
        </authorList>
    </citation>
    <scope>NUCLEOTIDE SEQUENCE</scope>
    <source>
        <strain evidence="9">CBS 359.72</strain>
    </source>
</reference>
<dbReference type="PANTHER" id="PTHR15301:SF3">
    <property type="entry name" value="PROTEIN NSG1-RELATED"/>
    <property type="match status" value="1"/>
</dbReference>
<keyword evidence="6 8" id="KW-0472">Membrane</keyword>
<feature type="transmembrane region" description="Helical" evidence="8">
    <location>
        <begin position="350"/>
        <end position="367"/>
    </location>
</feature>
<dbReference type="GO" id="GO:0005789">
    <property type="term" value="C:endoplasmic reticulum membrane"/>
    <property type="evidence" value="ECO:0007669"/>
    <property type="project" value="UniProtKB-SubCell"/>
</dbReference>
<comment type="subcellular location">
    <subcellularLocation>
        <location evidence="1">Endoplasmic reticulum membrane</location>
        <topology evidence="1">Multi-pass membrane protein</topology>
    </subcellularLocation>
</comment>
<feature type="compositionally biased region" description="Acidic residues" evidence="7">
    <location>
        <begin position="108"/>
        <end position="122"/>
    </location>
</feature>
<feature type="region of interest" description="Disordered" evidence="7">
    <location>
        <begin position="264"/>
        <end position="295"/>
    </location>
</feature>
<dbReference type="EMBL" id="MU857612">
    <property type="protein sequence ID" value="KAK4250584.1"/>
    <property type="molecule type" value="Genomic_DNA"/>
</dbReference>
<comment type="similarity">
    <text evidence="2">Belongs to the INSIG family.</text>
</comment>
<feature type="transmembrane region" description="Helical" evidence="8">
    <location>
        <begin position="219"/>
        <end position="239"/>
    </location>
</feature>
<dbReference type="InterPro" id="IPR025929">
    <property type="entry name" value="INSIG_fam"/>
</dbReference>
<feature type="region of interest" description="Disordered" evidence="7">
    <location>
        <begin position="107"/>
        <end position="139"/>
    </location>
</feature>
<keyword evidence="5 8" id="KW-1133">Transmembrane helix</keyword>
<evidence type="ECO:0000256" key="7">
    <source>
        <dbReference type="SAM" id="MobiDB-lite"/>
    </source>
</evidence>
<evidence type="ECO:0000313" key="9">
    <source>
        <dbReference type="EMBL" id="KAK4250584.1"/>
    </source>
</evidence>
<evidence type="ECO:0000256" key="4">
    <source>
        <dbReference type="ARBA" id="ARBA00022824"/>
    </source>
</evidence>
<reference evidence="9" key="2">
    <citation type="submission" date="2023-05" db="EMBL/GenBank/DDBJ databases">
        <authorList>
            <consortium name="Lawrence Berkeley National Laboratory"/>
            <person name="Steindorff A."/>
            <person name="Hensen N."/>
            <person name="Bonometti L."/>
            <person name="Westerberg I."/>
            <person name="Brannstrom I.O."/>
            <person name="Guillou S."/>
            <person name="Cros-Aarteil S."/>
            <person name="Calhoun S."/>
            <person name="Haridas S."/>
            <person name="Kuo A."/>
            <person name="Mondo S."/>
            <person name="Pangilinan J."/>
            <person name="Riley R."/>
            <person name="Labutti K."/>
            <person name="Andreopoulos B."/>
            <person name="Lipzen A."/>
            <person name="Chen C."/>
            <person name="Yanf M."/>
            <person name="Daum C."/>
            <person name="Ng V."/>
            <person name="Clum A."/>
            <person name="Ohm R."/>
            <person name="Martin F."/>
            <person name="Silar P."/>
            <person name="Natvig D."/>
            <person name="Lalanne C."/>
            <person name="Gautier V."/>
            <person name="Ament-Velasquez S.L."/>
            <person name="Kruys A."/>
            <person name="Hutchinson M.I."/>
            <person name="Powell A.J."/>
            <person name="Barry K."/>
            <person name="Miller A.N."/>
            <person name="Grigoriev I.V."/>
            <person name="Debuchy R."/>
            <person name="Gladieux P."/>
            <person name="Thoren M.H."/>
            <person name="Johannesson H."/>
        </authorList>
    </citation>
    <scope>NUCLEOTIDE SEQUENCE</scope>
    <source>
        <strain evidence="9">CBS 359.72</strain>
    </source>
</reference>
<name>A0AAN7CYI4_9PEZI</name>
<proteinExistence type="inferred from homology"/>
<sequence length="477" mass="51138">MDDKLGEGDTHTTGPKIVRPIPRRPFNLAFSSPTPPEDDDDHPSPRPQISASDLRFLAPHQHAATPGSGSGDGSTPLSHTTSFLNLTSPTLRGIYSPSTLASFIKGEDDQEQDEDLDQDQDQDSYFRDSDRPSGSDTPAYLLTRHSSLHQMTTPLLSSAANSSPARKREVALRLVLRAALLFVLGVGYGVLVTRLPQNSHLQDHPSHRLAAAYESHYEWRYLVFWGLAGVTLGSLLPWFDRFWEQRARSSASFPLIRSSSSSSVTKRDARNEEQEEEEAEVDITIASKSSLPSPPPQTDWALVIRGIGAFVGIAFAIRRLPWASTMQVSLTLALANPFLWYLIDRSKPGFLLSAAVGLAGSAVLMGLDPAVMPAPAGGLGSPSSGAAAALSGGGRWEAVRDQLRRNGGGNATAGTVAGAQDLGVFLSFCGLASQETIETGIWMLSVLFCSCVCFGNIGRRLALSSSAAGRGRWGGVR</sequence>
<organism evidence="9 10">
    <name type="scientific">Corynascus novoguineensis</name>
    <dbReference type="NCBI Taxonomy" id="1126955"/>
    <lineage>
        <taxon>Eukaryota</taxon>
        <taxon>Fungi</taxon>
        <taxon>Dikarya</taxon>
        <taxon>Ascomycota</taxon>
        <taxon>Pezizomycotina</taxon>
        <taxon>Sordariomycetes</taxon>
        <taxon>Sordariomycetidae</taxon>
        <taxon>Sordariales</taxon>
        <taxon>Chaetomiaceae</taxon>
        <taxon>Corynascus</taxon>
    </lineage>
</organism>
<evidence type="ECO:0000256" key="2">
    <source>
        <dbReference type="ARBA" id="ARBA00007475"/>
    </source>
</evidence>
<feature type="transmembrane region" description="Helical" evidence="8">
    <location>
        <begin position="440"/>
        <end position="457"/>
    </location>
</feature>
<feature type="transmembrane region" description="Helical" evidence="8">
    <location>
        <begin position="174"/>
        <end position="191"/>
    </location>
</feature>
<evidence type="ECO:0000256" key="5">
    <source>
        <dbReference type="ARBA" id="ARBA00022989"/>
    </source>
</evidence>
<dbReference type="GO" id="GO:0016126">
    <property type="term" value="P:sterol biosynthetic process"/>
    <property type="evidence" value="ECO:0007669"/>
    <property type="project" value="TreeGrafter"/>
</dbReference>
<protein>
    <submittedName>
        <fullName evidence="9">Insulin-induced protein-domain-containing protein</fullName>
    </submittedName>
</protein>
<accession>A0AAN7CYI4</accession>
<gene>
    <name evidence="9" type="ORF">C7999DRAFT_28920</name>
</gene>